<proteinExistence type="predicted"/>
<sequence>MNSRKGFATALRELRTSKGLTQEDFSDVSSRTYLSSLERSMKSPTLEKVEELSGVMEVHPATLLVLAYCRAEDVKFKELFLRVAGELKAMNIKT</sequence>
<feature type="domain" description="HTH cro/C1-type" evidence="1">
    <location>
        <begin position="11"/>
        <end position="63"/>
    </location>
</feature>
<evidence type="ECO:0000259" key="1">
    <source>
        <dbReference type="PROSITE" id="PS50943"/>
    </source>
</evidence>
<dbReference type="AlphaFoldDB" id="A0A4R6G5A6"/>
<dbReference type="InterPro" id="IPR010982">
    <property type="entry name" value="Lambda_DNA-bd_dom_sf"/>
</dbReference>
<dbReference type="Gene3D" id="1.10.260.40">
    <property type="entry name" value="lambda repressor-like DNA-binding domains"/>
    <property type="match status" value="1"/>
</dbReference>
<protein>
    <submittedName>
        <fullName evidence="2">Helix-turn-helix protein</fullName>
    </submittedName>
</protein>
<reference evidence="2 3" key="1">
    <citation type="submission" date="2019-03" db="EMBL/GenBank/DDBJ databases">
        <title>Genomic Encyclopedia of Type Strains, Phase IV (KMG-IV): sequencing the most valuable type-strain genomes for metagenomic binning, comparative biology and taxonomic classification.</title>
        <authorList>
            <person name="Goeker M."/>
        </authorList>
    </citation>
    <scope>NUCLEOTIDE SEQUENCE [LARGE SCALE GENOMIC DNA]</scope>
    <source>
        <strain evidence="2 3">DSM 18555</strain>
    </source>
</reference>
<comment type="caution">
    <text evidence="2">The sequence shown here is derived from an EMBL/GenBank/DDBJ whole genome shotgun (WGS) entry which is preliminary data.</text>
</comment>
<dbReference type="SMART" id="SM00530">
    <property type="entry name" value="HTH_XRE"/>
    <property type="match status" value="1"/>
</dbReference>
<accession>A0A4R6G5A6</accession>
<name>A0A4R6G5A6_9BURK</name>
<dbReference type="Proteomes" id="UP000294737">
    <property type="component" value="Unassembled WGS sequence"/>
</dbReference>
<dbReference type="InterPro" id="IPR001387">
    <property type="entry name" value="Cro/C1-type_HTH"/>
</dbReference>
<dbReference type="PROSITE" id="PS50943">
    <property type="entry name" value="HTH_CROC1"/>
    <property type="match status" value="1"/>
</dbReference>
<dbReference type="CDD" id="cd00093">
    <property type="entry name" value="HTH_XRE"/>
    <property type="match status" value="1"/>
</dbReference>
<dbReference type="Pfam" id="PF01381">
    <property type="entry name" value="HTH_3"/>
    <property type="match status" value="1"/>
</dbReference>
<keyword evidence="3" id="KW-1185">Reference proteome</keyword>
<evidence type="ECO:0000313" key="3">
    <source>
        <dbReference type="Proteomes" id="UP000294737"/>
    </source>
</evidence>
<dbReference type="SUPFAM" id="SSF47413">
    <property type="entry name" value="lambda repressor-like DNA-binding domains"/>
    <property type="match status" value="1"/>
</dbReference>
<dbReference type="EMBL" id="SNWF01000005">
    <property type="protein sequence ID" value="TDN89679.1"/>
    <property type="molecule type" value="Genomic_DNA"/>
</dbReference>
<dbReference type="RefSeq" id="WP_112991792.1">
    <property type="nucleotide sequence ID" value="NZ_PTLZ01000002.1"/>
</dbReference>
<evidence type="ECO:0000313" key="2">
    <source>
        <dbReference type="EMBL" id="TDN89679.1"/>
    </source>
</evidence>
<dbReference type="GO" id="GO:0003677">
    <property type="term" value="F:DNA binding"/>
    <property type="evidence" value="ECO:0007669"/>
    <property type="project" value="InterPro"/>
</dbReference>
<organism evidence="2 3">
    <name type="scientific">Herminiimonas fonticola</name>
    <dbReference type="NCBI Taxonomy" id="303380"/>
    <lineage>
        <taxon>Bacteria</taxon>
        <taxon>Pseudomonadati</taxon>
        <taxon>Pseudomonadota</taxon>
        <taxon>Betaproteobacteria</taxon>
        <taxon>Burkholderiales</taxon>
        <taxon>Oxalobacteraceae</taxon>
        <taxon>Herminiimonas</taxon>
    </lineage>
</organism>
<gene>
    <name evidence="2" type="ORF">EV677_1739</name>
</gene>
<dbReference type="OrthoDB" id="8527218at2"/>